<proteinExistence type="predicted"/>
<feature type="domain" description="O-antigen ligase-related" evidence="6">
    <location>
        <begin position="188"/>
        <end position="339"/>
    </location>
</feature>
<evidence type="ECO:0000256" key="5">
    <source>
        <dbReference type="SAM" id="Phobius"/>
    </source>
</evidence>
<organism evidence="7 8">
    <name type="scientific">Methylobacter tundripaludum</name>
    <dbReference type="NCBI Taxonomy" id="173365"/>
    <lineage>
        <taxon>Bacteria</taxon>
        <taxon>Pseudomonadati</taxon>
        <taxon>Pseudomonadota</taxon>
        <taxon>Gammaproteobacteria</taxon>
        <taxon>Methylococcales</taxon>
        <taxon>Methylococcaceae</taxon>
        <taxon>Methylobacter</taxon>
    </lineage>
</organism>
<feature type="transmembrane region" description="Helical" evidence="5">
    <location>
        <begin position="115"/>
        <end position="136"/>
    </location>
</feature>
<feature type="transmembrane region" description="Helical" evidence="5">
    <location>
        <begin position="355"/>
        <end position="376"/>
    </location>
</feature>
<gene>
    <name evidence="7" type="ORF">B0F87_103357</name>
</gene>
<feature type="transmembrane region" description="Helical" evidence="5">
    <location>
        <begin position="20"/>
        <end position="45"/>
    </location>
</feature>
<dbReference type="GO" id="GO:0016874">
    <property type="term" value="F:ligase activity"/>
    <property type="evidence" value="ECO:0007669"/>
    <property type="project" value="UniProtKB-KW"/>
</dbReference>
<dbReference type="EMBL" id="PTIZ01000003">
    <property type="protein sequence ID" value="PPK76750.1"/>
    <property type="molecule type" value="Genomic_DNA"/>
</dbReference>
<protein>
    <submittedName>
        <fullName evidence="7">O-antigen ligase</fullName>
    </submittedName>
</protein>
<comment type="caution">
    <text evidence="7">The sequence shown here is derived from an EMBL/GenBank/DDBJ whole genome shotgun (WGS) entry which is preliminary data.</text>
</comment>
<evidence type="ECO:0000313" key="7">
    <source>
        <dbReference type="EMBL" id="PPK76750.1"/>
    </source>
</evidence>
<keyword evidence="2 5" id="KW-0812">Transmembrane</keyword>
<evidence type="ECO:0000256" key="1">
    <source>
        <dbReference type="ARBA" id="ARBA00004141"/>
    </source>
</evidence>
<accession>A0A2S6HH13</accession>
<evidence type="ECO:0000259" key="6">
    <source>
        <dbReference type="Pfam" id="PF04932"/>
    </source>
</evidence>
<dbReference type="GO" id="GO:0016020">
    <property type="term" value="C:membrane"/>
    <property type="evidence" value="ECO:0007669"/>
    <property type="project" value="UniProtKB-SubCell"/>
</dbReference>
<evidence type="ECO:0000256" key="2">
    <source>
        <dbReference type="ARBA" id="ARBA00022692"/>
    </source>
</evidence>
<dbReference type="PANTHER" id="PTHR37422:SF13">
    <property type="entry name" value="LIPOPOLYSACCHARIDE BIOSYNTHESIS PROTEIN PA4999-RELATED"/>
    <property type="match status" value="1"/>
</dbReference>
<evidence type="ECO:0000256" key="4">
    <source>
        <dbReference type="ARBA" id="ARBA00023136"/>
    </source>
</evidence>
<keyword evidence="7" id="KW-0436">Ligase</keyword>
<feature type="transmembrane region" description="Helical" evidence="5">
    <location>
        <begin position="182"/>
        <end position="199"/>
    </location>
</feature>
<sequence>MLSYSIIGEKSLTLCRWLAIITAIAAPMSTAVTSVTSIAMLLTWLISGEPVRSLKISAEQPAGKMLLLFFAWLLIGTLYAETPWTEKVDTLLSWKKLAFTFVLLGLFYQTHWKRLFIGSYLAVMVIAGLIAVPLWLADLSIRSGREPGIFMTNYASQSMAFIAAVVCCIFLLRQQLSLKHKYLLYGVIALFIVNIFFISPARSGYVAFPFAVIFAAGCVYGYKKLLPIIVVTGSVMLVAILCSSTLQQRTQTGLTEKAAYQTSGELTSIGVRVIFAKNTLSLIKEHPMLGYGTSSFKSTYSRYAAAQYSDWRGTSTSDPHNQYLFVWLENGLIGLLLFFAYIYTAIRQGLNNQPYGVIAASFLVAVCASSLFNSHFKTFPEGNLLAFFVGILLAQRNVETKESP</sequence>
<name>A0A2S6HH13_9GAMM</name>
<keyword evidence="3 5" id="KW-1133">Transmembrane helix</keyword>
<feature type="transmembrane region" description="Helical" evidence="5">
    <location>
        <begin position="229"/>
        <end position="246"/>
    </location>
</feature>
<feature type="transmembrane region" description="Helical" evidence="5">
    <location>
        <begin position="148"/>
        <end position="170"/>
    </location>
</feature>
<feature type="transmembrane region" description="Helical" evidence="5">
    <location>
        <begin position="91"/>
        <end position="108"/>
    </location>
</feature>
<comment type="subcellular location">
    <subcellularLocation>
        <location evidence="1">Membrane</location>
        <topology evidence="1">Multi-pass membrane protein</topology>
    </subcellularLocation>
</comment>
<dbReference type="InterPro" id="IPR007016">
    <property type="entry name" value="O-antigen_ligase-rel_domated"/>
</dbReference>
<reference evidence="7 8" key="1">
    <citation type="submission" date="2018-02" db="EMBL/GenBank/DDBJ databases">
        <title>Subsurface microbial communities from deep shales in Ohio and West Virginia, USA.</title>
        <authorList>
            <person name="Wrighton K."/>
        </authorList>
    </citation>
    <scope>NUCLEOTIDE SEQUENCE [LARGE SCALE GENOMIC DNA]</scope>
    <source>
        <strain evidence="7 8">OWC-DMM</strain>
    </source>
</reference>
<feature type="transmembrane region" description="Helical" evidence="5">
    <location>
        <begin position="66"/>
        <end position="85"/>
    </location>
</feature>
<evidence type="ECO:0000313" key="8">
    <source>
        <dbReference type="Proteomes" id="UP000240010"/>
    </source>
</evidence>
<dbReference type="InterPro" id="IPR051533">
    <property type="entry name" value="WaaL-like"/>
</dbReference>
<evidence type="ECO:0000256" key="3">
    <source>
        <dbReference type="ARBA" id="ARBA00022989"/>
    </source>
</evidence>
<dbReference type="PANTHER" id="PTHR37422">
    <property type="entry name" value="TEICHURONIC ACID BIOSYNTHESIS PROTEIN TUAE"/>
    <property type="match status" value="1"/>
</dbReference>
<keyword evidence="4 5" id="KW-0472">Membrane</keyword>
<dbReference type="RefSeq" id="WP_104428404.1">
    <property type="nucleotide sequence ID" value="NZ_PTIZ01000003.1"/>
</dbReference>
<dbReference type="Proteomes" id="UP000240010">
    <property type="component" value="Unassembled WGS sequence"/>
</dbReference>
<dbReference type="Pfam" id="PF04932">
    <property type="entry name" value="Wzy_C"/>
    <property type="match status" value="1"/>
</dbReference>
<feature type="transmembrane region" description="Helical" evidence="5">
    <location>
        <begin position="324"/>
        <end position="343"/>
    </location>
</feature>
<dbReference type="AlphaFoldDB" id="A0A2S6HH13"/>